<evidence type="ECO:0000256" key="4">
    <source>
        <dbReference type="ARBA" id="ARBA00022692"/>
    </source>
</evidence>
<keyword evidence="10" id="KW-0067">ATP-binding</keyword>
<dbReference type="InterPro" id="IPR018303">
    <property type="entry name" value="ATPase_P-typ_P_site"/>
</dbReference>
<proteinExistence type="inferred from homology"/>
<comment type="subcellular location">
    <subcellularLocation>
        <location evidence="1">Cell membrane</location>
        <topology evidence="1">Multi-pass membrane protein</topology>
    </subcellularLocation>
</comment>
<dbReference type="GO" id="GO:0005524">
    <property type="term" value="F:ATP binding"/>
    <property type="evidence" value="ECO:0007669"/>
    <property type="project" value="UniProtKB-UniRule"/>
</dbReference>
<dbReference type="InterPro" id="IPR008250">
    <property type="entry name" value="ATPase_P-typ_transduc_dom_A_sf"/>
</dbReference>
<feature type="transmembrane region" description="Helical" evidence="10">
    <location>
        <begin position="253"/>
        <end position="275"/>
    </location>
</feature>
<dbReference type="InterPro" id="IPR023214">
    <property type="entry name" value="HAD_sf"/>
</dbReference>
<dbReference type="Gene3D" id="3.40.50.1000">
    <property type="entry name" value="HAD superfamily/HAD-like"/>
    <property type="match status" value="1"/>
</dbReference>
<feature type="transmembrane region" description="Helical" evidence="10">
    <location>
        <begin position="30"/>
        <end position="47"/>
    </location>
</feature>
<feature type="domain" description="P-type ATPase A" evidence="11">
    <location>
        <begin position="112"/>
        <end position="212"/>
    </location>
</feature>
<keyword evidence="3" id="KW-0104">Cadmium</keyword>
<dbReference type="InterPro" id="IPR023298">
    <property type="entry name" value="ATPase_P-typ_TM_dom_sf"/>
</dbReference>
<dbReference type="InterPro" id="IPR023299">
    <property type="entry name" value="ATPase_P-typ_cyto_dom_N"/>
</dbReference>
<dbReference type="InterPro" id="IPR001757">
    <property type="entry name" value="P_typ_ATPase"/>
</dbReference>
<dbReference type="FunFam" id="2.70.150.10:FF:000002">
    <property type="entry name" value="Copper-transporting ATPase 1, putative"/>
    <property type="match status" value="1"/>
</dbReference>
<evidence type="ECO:0000256" key="9">
    <source>
        <dbReference type="ARBA" id="ARBA00049338"/>
    </source>
</evidence>
<protein>
    <recommendedName>
        <fullName evidence="8">Cd(2+)-exporting ATPase</fullName>
        <ecNumber evidence="8">7.2.2.21</ecNumber>
    </recommendedName>
</protein>
<dbReference type="GO" id="GO:0046872">
    <property type="term" value="F:metal ion binding"/>
    <property type="evidence" value="ECO:0007669"/>
    <property type="project" value="UniProtKB-KW"/>
</dbReference>
<comment type="similarity">
    <text evidence="2 10">Belongs to the cation transport ATPase (P-type) (TC 3.A.3) family. Type IB subfamily.</text>
</comment>
<evidence type="ECO:0000256" key="10">
    <source>
        <dbReference type="RuleBase" id="RU362081"/>
    </source>
</evidence>
<keyword evidence="7 10" id="KW-0472">Membrane</keyword>
<dbReference type="Gene3D" id="3.40.1110.10">
    <property type="entry name" value="Calcium-transporting ATPase, cytoplasmic domain N"/>
    <property type="match status" value="1"/>
</dbReference>
<dbReference type="PATRIC" id="fig|1423722.3.peg.1228"/>
<keyword evidence="10" id="KW-0479">Metal-binding</keyword>
<dbReference type="CDD" id="cd07544">
    <property type="entry name" value="P-type_ATPase_HM"/>
    <property type="match status" value="1"/>
</dbReference>
<keyword evidence="13" id="KW-1185">Reference proteome</keyword>
<dbReference type="NCBIfam" id="TIGR01525">
    <property type="entry name" value="ATPase-IB_hvy"/>
    <property type="match status" value="1"/>
</dbReference>
<keyword evidence="4 10" id="KW-0812">Transmembrane</keyword>
<dbReference type="PROSITE" id="PS00154">
    <property type="entry name" value="ATPASE_E1_E2"/>
    <property type="match status" value="1"/>
</dbReference>
<dbReference type="PRINTS" id="PR00120">
    <property type="entry name" value="HATPASE"/>
</dbReference>
<keyword evidence="6" id="KW-0813">Transport</keyword>
<reference evidence="12 13" key="1">
    <citation type="journal article" date="2015" name="Genome Announc.">
        <title>Expanding the biotechnology potential of lactobacilli through comparative genomics of 213 strains and associated genera.</title>
        <authorList>
            <person name="Sun Z."/>
            <person name="Harris H.M."/>
            <person name="McCann A."/>
            <person name="Guo C."/>
            <person name="Argimon S."/>
            <person name="Zhang W."/>
            <person name="Yang X."/>
            <person name="Jeffery I.B."/>
            <person name="Cooney J.C."/>
            <person name="Kagawa T.F."/>
            <person name="Liu W."/>
            <person name="Song Y."/>
            <person name="Salvetti E."/>
            <person name="Wrobel A."/>
            <person name="Rasinkangas P."/>
            <person name="Parkhill J."/>
            <person name="Rea M.C."/>
            <person name="O'Sullivan O."/>
            <person name="Ritari J."/>
            <person name="Douillard F.P."/>
            <person name="Paul Ross R."/>
            <person name="Yang R."/>
            <person name="Briner A.E."/>
            <person name="Felis G.E."/>
            <person name="de Vos W.M."/>
            <person name="Barrangou R."/>
            <person name="Klaenhammer T.R."/>
            <person name="Caufield P.W."/>
            <person name="Cui Y."/>
            <person name="Zhang H."/>
            <person name="O'Toole P.W."/>
        </authorList>
    </citation>
    <scope>NUCLEOTIDE SEQUENCE [LARGE SCALE GENOMIC DNA]</scope>
    <source>
        <strain evidence="12 13">DSM 20534</strain>
    </source>
</reference>
<dbReference type="InterPro" id="IPR036412">
    <property type="entry name" value="HAD-like_sf"/>
</dbReference>
<feature type="transmembrane region" description="Helical" evidence="10">
    <location>
        <begin position="228"/>
        <end position="247"/>
    </location>
</feature>
<dbReference type="Proteomes" id="UP000050909">
    <property type="component" value="Unassembled WGS sequence"/>
</dbReference>
<evidence type="ECO:0000256" key="8">
    <source>
        <dbReference type="ARBA" id="ARBA00039103"/>
    </source>
</evidence>
<dbReference type="Gene3D" id="2.70.150.10">
    <property type="entry name" value="Calcium-transporting ATPase, cytoplasmic transduction domain A"/>
    <property type="match status" value="1"/>
</dbReference>
<comment type="catalytic activity">
    <reaction evidence="9">
        <text>Cd(2+)(in) + ATP + H2O = Cd(2+)(out) + ADP + phosphate + H(+)</text>
        <dbReference type="Rhea" id="RHEA:12132"/>
        <dbReference type="ChEBI" id="CHEBI:15377"/>
        <dbReference type="ChEBI" id="CHEBI:15378"/>
        <dbReference type="ChEBI" id="CHEBI:30616"/>
        <dbReference type="ChEBI" id="CHEBI:43474"/>
        <dbReference type="ChEBI" id="CHEBI:48775"/>
        <dbReference type="ChEBI" id="CHEBI:456216"/>
        <dbReference type="EC" id="7.2.2.21"/>
    </reaction>
</comment>
<keyword evidence="5 10" id="KW-1133">Transmembrane helix</keyword>
<accession>A0A0R1GVB5</accession>
<dbReference type="InterPro" id="IPR051014">
    <property type="entry name" value="Cation_Transport_ATPase_IB"/>
</dbReference>
<evidence type="ECO:0000256" key="7">
    <source>
        <dbReference type="ARBA" id="ARBA00023136"/>
    </source>
</evidence>
<dbReference type="InterPro" id="IPR027256">
    <property type="entry name" value="P-typ_ATPase_IB"/>
</dbReference>
<dbReference type="NCBIfam" id="TIGR01512">
    <property type="entry name" value="ATPase-IB2_Cd"/>
    <property type="match status" value="1"/>
</dbReference>
<keyword evidence="10" id="KW-0547">Nucleotide-binding</keyword>
<evidence type="ECO:0000313" key="13">
    <source>
        <dbReference type="Proteomes" id="UP000050909"/>
    </source>
</evidence>
<dbReference type="PANTHER" id="PTHR48085">
    <property type="entry name" value="CADMIUM/ZINC-TRANSPORTING ATPASE HMA2-RELATED"/>
    <property type="match status" value="1"/>
</dbReference>
<organism evidence="12 13">
    <name type="scientific">Amylolactobacillus amylotrophicus DSM 20534</name>
    <dbReference type="NCBI Taxonomy" id="1423722"/>
    <lineage>
        <taxon>Bacteria</taxon>
        <taxon>Bacillati</taxon>
        <taxon>Bacillota</taxon>
        <taxon>Bacilli</taxon>
        <taxon>Lactobacillales</taxon>
        <taxon>Lactobacillaceae</taxon>
        <taxon>Amylolactobacillus</taxon>
    </lineage>
</organism>
<dbReference type="RefSeq" id="WP_054746061.1">
    <property type="nucleotide sequence ID" value="NZ_AZCV01000004.1"/>
</dbReference>
<evidence type="ECO:0000256" key="5">
    <source>
        <dbReference type="ARBA" id="ARBA00022989"/>
    </source>
</evidence>
<evidence type="ECO:0000256" key="3">
    <source>
        <dbReference type="ARBA" id="ARBA00022539"/>
    </source>
</evidence>
<dbReference type="GO" id="GO:0008551">
    <property type="term" value="F:P-type cadmium transporter activity"/>
    <property type="evidence" value="ECO:0007669"/>
    <property type="project" value="UniProtKB-EC"/>
</dbReference>
<dbReference type="AlphaFoldDB" id="A0A0R1GVB5"/>
<dbReference type="Pfam" id="PF00122">
    <property type="entry name" value="E1-E2_ATPase"/>
    <property type="match status" value="1"/>
</dbReference>
<evidence type="ECO:0000256" key="1">
    <source>
        <dbReference type="ARBA" id="ARBA00004651"/>
    </source>
</evidence>
<feature type="transmembrane region" description="Helical" evidence="10">
    <location>
        <begin position="7"/>
        <end position="24"/>
    </location>
</feature>
<feature type="transmembrane region" description="Helical" evidence="10">
    <location>
        <begin position="551"/>
        <end position="570"/>
    </location>
</feature>
<dbReference type="SUPFAM" id="SSF81653">
    <property type="entry name" value="Calcium ATPase, transduction domain A"/>
    <property type="match status" value="1"/>
</dbReference>
<dbReference type="EC" id="7.2.2.21" evidence="8"/>
<comment type="caution">
    <text evidence="12">The sequence shown here is derived from an EMBL/GenBank/DDBJ whole genome shotgun (WGS) entry which is preliminary data.</text>
</comment>
<dbReference type="PANTHER" id="PTHR48085:SF5">
    <property type="entry name" value="CADMIUM_ZINC-TRANSPORTING ATPASE HMA4-RELATED"/>
    <property type="match status" value="1"/>
</dbReference>
<dbReference type="InterPro" id="IPR059000">
    <property type="entry name" value="ATPase_P-type_domA"/>
</dbReference>
<dbReference type="Pfam" id="PF00702">
    <property type="entry name" value="Hydrolase"/>
    <property type="match status" value="1"/>
</dbReference>
<gene>
    <name evidence="12" type="ORF">FC62_GL001205</name>
</gene>
<evidence type="ECO:0000256" key="2">
    <source>
        <dbReference type="ARBA" id="ARBA00006024"/>
    </source>
</evidence>
<dbReference type="GO" id="GO:0005886">
    <property type="term" value="C:plasma membrane"/>
    <property type="evidence" value="ECO:0007669"/>
    <property type="project" value="UniProtKB-SubCell"/>
</dbReference>
<dbReference type="GO" id="GO:0016887">
    <property type="term" value="F:ATP hydrolysis activity"/>
    <property type="evidence" value="ECO:0007669"/>
    <property type="project" value="InterPro"/>
</dbReference>
<sequence>MKHQWKLYITLAVGLISLVLQFIFHLPLAAQVLITVAGSIMAVSMIIEMVQTIRSGRYGVDALAIMAIVATMLVGQYWASWMILVMLTGGDSLEDYAASQAGKELKTLLENSPQIAHKVAANGTLVDVKVDDLAINDQVVVKPGGVVPVDGVILEGSSSFDESTLTGESVPVEKTVDDQLMSGSINGNASITMRVQKVAADSQYQAIVHLVQTSEAQPAKFVRMADRYAVPFTIISLIIAGTAWIISGDPVRFAEVLVVASPCPLILAAPVALVAGMSRMSKNNIVVKSGTALEKLALAKTFAFDKTGTLTRNQLQISTITPVEGVDKHELQLLAASAEQESGHIIARSLVAGTEHSELIEMSDLREVTGEGIEAQVQGKLIKVGKLNFVDPSVPPFKLDKTGVFVSINGHYAGSITFEDTIREESAQTVTRLREQGINHIMMLTGDHEKVARAVADRVGVDDVKFDCLPEQKIQYIKGVAKDLHPVVMVGDGVNDAPSLSAADVGIAMGATGATAASESADAVILVDDLSRVNRAVDISKRTMKIARNDVLTGIVILVVLMLIAAFGFIPALFGAILQEVVDTTTILLALLAKIEPKKDRIIREQSEQLTKHALS</sequence>
<dbReference type="SUPFAM" id="SSF81665">
    <property type="entry name" value="Calcium ATPase, transmembrane domain M"/>
    <property type="match status" value="1"/>
</dbReference>
<dbReference type="EMBL" id="AZCV01000004">
    <property type="protein sequence ID" value="KRK37593.1"/>
    <property type="molecule type" value="Genomic_DNA"/>
</dbReference>
<keyword evidence="6" id="KW-0406">Ion transport</keyword>
<evidence type="ECO:0000256" key="6">
    <source>
        <dbReference type="ARBA" id="ARBA00023065"/>
    </source>
</evidence>
<dbReference type="PRINTS" id="PR00119">
    <property type="entry name" value="CATATPASE"/>
</dbReference>
<name>A0A0R1GVB5_9LACO</name>
<evidence type="ECO:0000259" key="11">
    <source>
        <dbReference type="Pfam" id="PF00122"/>
    </source>
</evidence>
<evidence type="ECO:0000313" key="12">
    <source>
        <dbReference type="EMBL" id="KRK37593.1"/>
    </source>
</evidence>
<dbReference type="NCBIfam" id="TIGR01494">
    <property type="entry name" value="ATPase_P-type"/>
    <property type="match status" value="1"/>
</dbReference>
<keyword evidence="10" id="KW-1003">Cell membrane</keyword>
<dbReference type="SUPFAM" id="SSF56784">
    <property type="entry name" value="HAD-like"/>
    <property type="match status" value="1"/>
</dbReference>